<feature type="region of interest" description="Disordered" evidence="12">
    <location>
        <begin position="387"/>
        <end position="420"/>
    </location>
</feature>
<dbReference type="InterPro" id="IPR013087">
    <property type="entry name" value="Znf_C2H2_type"/>
</dbReference>
<comment type="subcellular location">
    <subcellularLocation>
        <location evidence="1">Nucleus</location>
    </subcellularLocation>
</comment>
<proteinExistence type="inferred from homology"/>
<evidence type="ECO:0000256" key="5">
    <source>
        <dbReference type="ARBA" id="ARBA00022771"/>
    </source>
</evidence>
<comment type="similarity">
    <text evidence="2">Belongs to the krueppel C2H2-type zinc-finger protein family.</text>
</comment>
<feature type="region of interest" description="Disordered" evidence="12">
    <location>
        <begin position="189"/>
        <end position="269"/>
    </location>
</feature>
<keyword evidence="8" id="KW-0238">DNA-binding</keyword>
<keyword evidence="5 11" id="KW-0863">Zinc-finger</keyword>
<keyword evidence="4" id="KW-0677">Repeat</keyword>
<organism evidence="14 15">
    <name type="scientific">Cyphellophora attinorum</name>
    <dbReference type="NCBI Taxonomy" id="1664694"/>
    <lineage>
        <taxon>Eukaryota</taxon>
        <taxon>Fungi</taxon>
        <taxon>Dikarya</taxon>
        <taxon>Ascomycota</taxon>
        <taxon>Pezizomycotina</taxon>
        <taxon>Eurotiomycetes</taxon>
        <taxon>Chaetothyriomycetidae</taxon>
        <taxon>Chaetothyriales</taxon>
        <taxon>Cyphellophoraceae</taxon>
        <taxon>Cyphellophora</taxon>
    </lineage>
</organism>
<feature type="domain" description="C2H2-type" evidence="13">
    <location>
        <begin position="338"/>
        <end position="365"/>
    </location>
</feature>
<dbReference type="PANTHER" id="PTHR24404">
    <property type="entry name" value="ZINC FINGER PROTEIN"/>
    <property type="match status" value="1"/>
</dbReference>
<dbReference type="Gene3D" id="3.30.160.60">
    <property type="entry name" value="Classic Zinc Finger"/>
    <property type="match status" value="2"/>
</dbReference>
<dbReference type="SMART" id="SM00355">
    <property type="entry name" value="ZnF_C2H2"/>
    <property type="match status" value="2"/>
</dbReference>
<keyword evidence="15" id="KW-1185">Reference proteome</keyword>
<keyword evidence="3" id="KW-0479">Metal-binding</keyword>
<feature type="compositionally biased region" description="Polar residues" evidence="12">
    <location>
        <begin position="112"/>
        <end position="127"/>
    </location>
</feature>
<dbReference type="InterPro" id="IPR036236">
    <property type="entry name" value="Znf_C2H2_sf"/>
</dbReference>
<feature type="domain" description="C2H2-type" evidence="13">
    <location>
        <begin position="366"/>
        <end position="393"/>
    </location>
</feature>
<dbReference type="GeneID" id="28741693"/>
<evidence type="ECO:0000256" key="7">
    <source>
        <dbReference type="ARBA" id="ARBA00023015"/>
    </source>
</evidence>
<evidence type="ECO:0000256" key="4">
    <source>
        <dbReference type="ARBA" id="ARBA00022737"/>
    </source>
</evidence>
<feature type="compositionally biased region" description="Low complexity" evidence="12">
    <location>
        <begin position="64"/>
        <end position="87"/>
    </location>
</feature>
<evidence type="ECO:0000256" key="3">
    <source>
        <dbReference type="ARBA" id="ARBA00022723"/>
    </source>
</evidence>
<dbReference type="AlphaFoldDB" id="A0A0N1P203"/>
<evidence type="ECO:0000256" key="6">
    <source>
        <dbReference type="ARBA" id="ARBA00022833"/>
    </source>
</evidence>
<dbReference type="GO" id="GO:0006357">
    <property type="term" value="P:regulation of transcription by RNA polymerase II"/>
    <property type="evidence" value="ECO:0007669"/>
    <property type="project" value="TreeGrafter"/>
</dbReference>
<evidence type="ECO:0000256" key="1">
    <source>
        <dbReference type="ARBA" id="ARBA00004123"/>
    </source>
</evidence>
<comment type="caution">
    <text evidence="14">The sequence shown here is derived from an EMBL/GenBank/DDBJ whole genome shotgun (WGS) entry which is preliminary data.</text>
</comment>
<keyword evidence="9" id="KW-0804">Transcription</keyword>
<feature type="region of interest" description="Disordered" evidence="12">
    <location>
        <begin position="61"/>
        <end position="161"/>
    </location>
</feature>
<name>A0A0N1P203_9EURO</name>
<keyword evidence="10" id="KW-0539">Nucleus</keyword>
<reference evidence="14 15" key="1">
    <citation type="submission" date="2015-06" db="EMBL/GenBank/DDBJ databases">
        <title>Draft genome of the ant-associated black yeast Phialophora attae CBS 131958.</title>
        <authorList>
            <person name="Moreno L.F."/>
            <person name="Stielow B.J."/>
            <person name="de Hoog S."/>
            <person name="Vicente V.A."/>
            <person name="Weiss V.A."/>
            <person name="de Vries M."/>
            <person name="Cruz L.M."/>
            <person name="Souza E.M."/>
        </authorList>
    </citation>
    <scope>NUCLEOTIDE SEQUENCE [LARGE SCALE GENOMIC DNA]</scope>
    <source>
        <strain evidence="14 15">CBS 131958</strain>
    </source>
</reference>
<feature type="compositionally biased region" description="Polar residues" evidence="12">
    <location>
        <begin position="140"/>
        <end position="149"/>
    </location>
</feature>
<accession>A0A0N1P203</accession>
<dbReference type="EMBL" id="LFJN01000009">
    <property type="protein sequence ID" value="KPI41596.1"/>
    <property type="molecule type" value="Genomic_DNA"/>
</dbReference>
<dbReference type="PANTHER" id="PTHR24404:SF114">
    <property type="entry name" value="KLUMPFUSS, ISOFORM B-RELATED"/>
    <property type="match status" value="1"/>
</dbReference>
<evidence type="ECO:0000256" key="11">
    <source>
        <dbReference type="PROSITE-ProRule" id="PRU00042"/>
    </source>
</evidence>
<evidence type="ECO:0000259" key="13">
    <source>
        <dbReference type="PROSITE" id="PS50157"/>
    </source>
</evidence>
<dbReference type="VEuPathDB" id="FungiDB:AB675_9293"/>
<dbReference type="STRING" id="1664694.A0A0N1P203"/>
<dbReference type="Pfam" id="PF00096">
    <property type="entry name" value="zf-C2H2"/>
    <property type="match status" value="2"/>
</dbReference>
<dbReference type="Proteomes" id="UP000038010">
    <property type="component" value="Unassembled WGS sequence"/>
</dbReference>
<dbReference type="GO" id="GO:0003700">
    <property type="term" value="F:DNA-binding transcription factor activity"/>
    <property type="evidence" value="ECO:0007669"/>
    <property type="project" value="TreeGrafter"/>
</dbReference>
<evidence type="ECO:0000313" key="14">
    <source>
        <dbReference type="EMBL" id="KPI41596.1"/>
    </source>
</evidence>
<evidence type="ECO:0000256" key="8">
    <source>
        <dbReference type="ARBA" id="ARBA00023125"/>
    </source>
</evidence>
<evidence type="ECO:0000313" key="15">
    <source>
        <dbReference type="Proteomes" id="UP000038010"/>
    </source>
</evidence>
<feature type="compositionally biased region" description="Polar residues" evidence="12">
    <location>
        <begin position="224"/>
        <end position="243"/>
    </location>
</feature>
<evidence type="ECO:0000256" key="9">
    <source>
        <dbReference type="ARBA" id="ARBA00023163"/>
    </source>
</evidence>
<dbReference type="FunFam" id="3.30.160.60:FF:001156">
    <property type="entry name" value="Zinc finger protein 407"/>
    <property type="match status" value="1"/>
</dbReference>
<dbReference type="GO" id="GO:0005634">
    <property type="term" value="C:nucleus"/>
    <property type="evidence" value="ECO:0007669"/>
    <property type="project" value="UniProtKB-SubCell"/>
</dbReference>
<dbReference type="OrthoDB" id="8922241at2759"/>
<dbReference type="GO" id="GO:0000978">
    <property type="term" value="F:RNA polymerase II cis-regulatory region sequence-specific DNA binding"/>
    <property type="evidence" value="ECO:0007669"/>
    <property type="project" value="TreeGrafter"/>
</dbReference>
<dbReference type="GO" id="GO:0008270">
    <property type="term" value="F:zinc ion binding"/>
    <property type="evidence" value="ECO:0007669"/>
    <property type="project" value="UniProtKB-KW"/>
</dbReference>
<feature type="region of interest" description="Disordered" evidence="12">
    <location>
        <begin position="1"/>
        <end position="21"/>
    </location>
</feature>
<evidence type="ECO:0000256" key="10">
    <source>
        <dbReference type="ARBA" id="ARBA00023242"/>
    </source>
</evidence>
<sequence length="420" mass="44167">MGSSLDALNAPSSLTQRRQAAATLPAFELPAPPAFPTLSGHKYPPFSHAIHNSSSAVSVGNLLTPPSNSASDSSTTSSAMPTGSTPSSGPPVLPYTPTFFNGASTPGFHTGLTPQAWQPNPLVQRSMFSPPGPGQPLYRPSTNSPSAGGTTLPPPPYDLSHVSAYGMSNGYQSPPGASLASHQQVLSNPMVPIRPPSQQSGHTSMADIIPSKPASAPPLYTNVGPPSQSYPYANGTPVSQSPHSAHAPTRSPPMGQAHHQMPSNDFIRPPYPSYTLPAMTGPVMSNLHSPGAQMSMVGHPGSMLPMGFNSGYSANPHGMYGPPKAQSPAQAAANDRPFRCDSCPQSFHRNHDLKRHKRIHLAVKPFPCNNCDKSFSRKDALKRHRLVKGCGKSDANRDDGVKSESGSDEANEGPVMSMNP</sequence>
<evidence type="ECO:0000256" key="2">
    <source>
        <dbReference type="ARBA" id="ARBA00006991"/>
    </source>
</evidence>
<keyword evidence="7" id="KW-0805">Transcription regulation</keyword>
<dbReference type="PROSITE" id="PS00028">
    <property type="entry name" value="ZINC_FINGER_C2H2_1"/>
    <property type="match status" value="1"/>
</dbReference>
<evidence type="ECO:0000256" key="12">
    <source>
        <dbReference type="SAM" id="MobiDB-lite"/>
    </source>
</evidence>
<dbReference type="PROSITE" id="PS50157">
    <property type="entry name" value="ZINC_FINGER_C2H2_2"/>
    <property type="match status" value="2"/>
</dbReference>
<keyword evidence="6" id="KW-0862">Zinc</keyword>
<dbReference type="SUPFAM" id="SSF57667">
    <property type="entry name" value="beta-beta-alpha zinc fingers"/>
    <property type="match status" value="1"/>
</dbReference>
<protein>
    <recommendedName>
        <fullName evidence="13">C2H2-type domain-containing protein</fullName>
    </recommendedName>
</protein>
<gene>
    <name evidence="14" type="ORF">AB675_9293</name>
</gene>
<dbReference type="InterPro" id="IPR050589">
    <property type="entry name" value="Ikaros_C2H2-ZF"/>
</dbReference>
<dbReference type="RefSeq" id="XP_018001559.1">
    <property type="nucleotide sequence ID" value="XM_018149813.1"/>
</dbReference>